<keyword evidence="2" id="KW-0408">Iron</keyword>
<dbReference type="SUPFAM" id="SSF140959">
    <property type="entry name" value="Indolic compounds 2,3-dioxygenase-like"/>
    <property type="match status" value="1"/>
</dbReference>
<keyword evidence="5" id="KW-1185">Reference proteome</keyword>
<organism evidence="4 5">
    <name type="scientific">Hyalangium rubrum</name>
    <dbReference type="NCBI Taxonomy" id="3103134"/>
    <lineage>
        <taxon>Bacteria</taxon>
        <taxon>Pseudomonadati</taxon>
        <taxon>Myxococcota</taxon>
        <taxon>Myxococcia</taxon>
        <taxon>Myxococcales</taxon>
        <taxon>Cystobacterineae</taxon>
        <taxon>Archangiaceae</taxon>
        <taxon>Hyalangium</taxon>
    </lineage>
</organism>
<evidence type="ECO:0000256" key="3">
    <source>
        <dbReference type="SAM" id="MobiDB-lite"/>
    </source>
</evidence>
<feature type="region of interest" description="Disordered" evidence="3">
    <location>
        <begin position="1"/>
        <end position="23"/>
    </location>
</feature>
<evidence type="ECO:0008006" key="6">
    <source>
        <dbReference type="Google" id="ProtNLM"/>
    </source>
</evidence>
<proteinExistence type="predicted"/>
<dbReference type="Pfam" id="PF01231">
    <property type="entry name" value="IDO"/>
    <property type="match status" value="1"/>
</dbReference>
<dbReference type="InterPro" id="IPR000898">
    <property type="entry name" value="Indolamine_dOase"/>
</dbReference>
<evidence type="ECO:0000256" key="2">
    <source>
        <dbReference type="ARBA" id="ARBA00023004"/>
    </source>
</evidence>
<dbReference type="InterPro" id="IPR037217">
    <property type="entry name" value="Trp/Indoleamine_2_3_dOase-like"/>
</dbReference>
<dbReference type="RefSeq" id="WP_321550849.1">
    <property type="nucleotide sequence ID" value="NZ_JAXIVS010000018.1"/>
</dbReference>
<dbReference type="PANTHER" id="PTHR28657:SF5">
    <property type="entry name" value="INDOLEAMINE 2,3-DIOXYGENASE"/>
    <property type="match status" value="1"/>
</dbReference>
<gene>
    <name evidence="4" type="ORF">SYV04_37445</name>
</gene>
<dbReference type="EMBL" id="JAXIVS010000018">
    <property type="protein sequence ID" value="MDY7232134.1"/>
    <property type="molecule type" value="Genomic_DNA"/>
</dbReference>
<evidence type="ECO:0000313" key="4">
    <source>
        <dbReference type="EMBL" id="MDY7232134.1"/>
    </source>
</evidence>
<name>A0ABU5HG65_9BACT</name>
<reference evidence="4 5" key="1">
    <citation type="submission" date="2023-12" db="EMBL/GenBank/DDBJ databases">
        <title>the genome sequence of Hyalangium sp. s54d21.</title>
        <authorList>
            <person name="Zhang X."/>
        </authorList>
    </citation>
    <scope>NUCLEOTIDE SEQUENCE [LARGE SCALE GENOMIC DNA]</scope>
    <source>
        <strain evidence="5">s54d21</strain>
    </source>
</reference>
<keyword evidence="1" id="KW-0479">Metal-binding</keyword>
<sequence length="387" mass="43766">MAHARGDEPLPVQSACPGRGFLPEQDPCSRLPPAFAPWDELGSELPHLLAAGRAREKIEQLPLLDPQHLEDPRHLERAMMLLSFFGNSAVWEKGRQHPQLSFPRSVAVPWVKVARQLGRPPVLAYTSHALNNWQRIDPEGPIALGNLRVLQTFLGGLDESWFILVHVELEARAVPISRAAVAVQEAVVSDKPALLLQQLRLIAEAQQEMERTLLRMTERCEPSIFFSRIQPFLHGFLEMPVLYEGVEEFTGQRQPFAGASAAQSVLVPLLDAVLGVRHVQDTLHQYLLELRRYVPPAHRAFLESVERGPSVRDYILSRQTPELAEAYNGCLEGLGRFRQKHMELTARYIVQQAREQAPSQGDKGTGGTPFMHYLKKHRDETHRYLIR</sequence>
<protein>
    <recommendedName>
        <fullName evidence="6">Indoleamine 2,3-dioxygenase</fullName>
    </recommendedName>
</protein>
<accession>A0ABU5HG65</accession>
<dbReference type="Gene3D" id="1.20.58.480">
    <property type="match status" value="1"/>
</dbReference>
<dbReference type="Proteomes" id="UP001291309">
    <property type="component" value="Unassembled WGS sequence"/>
</dbReference>
<evidence type="ECO:0000313" key="5">
    <source>
        <dbReference type="Proteomes" id="UP001291309"/>
    </source>
</evidence>
<dbReference type="PANTHER" id="PTHR28657">
    <property type="entry name" value="INDOLEAMINE 2,3-DIOXYGENASE"/>
    <property type="match status" value="1"/>
</dbReference>
<comment type="caution">
    <text evidence="4">The sequence shown here is derived from an EMBL/GenBank/DDBJ whole genome shotgun (WGS) entry which is preliminary data.</text>
</comment>
<evidence type="ECO:0000256" key="1">
    <source>
        <dbReference type="ARBA" id="ARBA00022723"/>
    </source>
</evidence>